<gene>
    <name evidence="2" type="ORF">HIR71_14665</name>
</gene>
<accession>A0A7Y0M0P1</accession>
<evidence type="ECO:0000256" key="1">
    <source>
        <dbReference type="SAM" id="MobiDB-lite"/>
    </source>
</evidence>
<name>A0A7Y0M0P1_CELFI</name>
<evidence type="ECO:0000313" key="2">
    <source>
        <dbReference type="EMBL" id="NMR21441.1"/>
    </source>
</evidence>
<dbReference type="Gene3D" id="3.90.550.10">
    <property type="entry name" value="Spore Coat Polysaccharide Biosynthesis Protein SpsA, Chain A"/>
    <property type="match status" value="1"/>
</dbReference>
<proteinExistence type="predicted"/>
<dbReference type="SUPFAM" id="SSF53448">
    <property type="entry name" value="Nucleotide-diphospho-sugar transferases"/>
    <property type="match status" value="1"/>
</dbReference>
<organism evidence="2 3">
    <name type="scientific">Cellulomonas fimi</name>
    <dbReference type="NCBI Taxonomy" id="1708"/>
    <lineage>
        <taxon>Bacteria</taxon>
        <taxon>Bacillati</taxon>
        <taxon>Actinomycetota</taxon>
        <taxon>Actinomycetes</taxon>
        <taxon>Micrococcales</taxon>
        <taxon>Cellulomonadaceae</taxon>
        <taxon>Cellulomonas</taxon>
    </lineage>
</organism>
<evidence type="ECO:0000313" key="3">
    <source>
        <dbReference type="Proteomes" id="UP000562124"/>
    </source>
</evidence>
<comment type="caution">
    <text evidence="2">The sequence shown here is derived from an EMBL/GenBank/DDBJ whole genome shotgun (WGS) entry which is preliminary data.</text>
</comment>
<dbReference type="AlphaFoldDB" id="A0A7Y0M0P1"/>
<keyword evidence="3" id="KW-1185">Reference proteome</keyword>
<dbReference type="InterPro" id="IPR029044">
    <property type="entry name" value="Nucleotide-diphossugar_trans"/>
</dbReference>
<protein>
    <submittedName>
        <fullName evidence="2">Uncharacterized protein</fullName>
    </submittedName>
</protein>
<dbReference type="Proteomes" id="UP000562124">
    <property type="component" value="Unassembled WGS sequence"/>
</dbReference>
<feature type="region of interest" description="Disordered" evidence="1">
    <location>
        <begin position="396"/>
        <end position="427"/>
    </location>
</feature>
<dbReference type="RefSeq" id="WP_169325815.1">
    <property type="nucleotide sequence ID" value="NZ_JABCJJ010000035.1"/>
</dbReference>
<reference evidence="2 3" key="1">
    <citation type="submission" date="2020-04" db="EMBL/GenBank/DDBJ databases">
        <title>Sequencing and Assembly of C. fimi.</title>
        <authorList>
            <person name="Ramsey A.R."/>
        </authorList>
    </citation>
    <scope>NUCLEOTIDE SEQUENCE [LARGE SCALE GENOMIC DNA]</scope>
    <source>
        <strain evidence="2 3">SB</strain>
    </source>
</reference>
<sequence>MAVADRRRTPVSIVCVFNDLDVRTSCLDRSIEAGLADAPNTEYIPVDNRTGRFSSAGAALNDGARRARRDVVVFVHQDVYLHSLVALETAAAALQDEPDVGLVGAVGITSSGSVAGIVRDRVVLIGEPSSRSAQIDSVDEVLFMVERECMLDEPLTEHPDLAWHAYAVEYGARLRSKGLRVATRDVVLTHNSLTTNLSRLAEAHDLVADVYPHLLPIRTTCGVIRARRDRGRWRSAARRRHGVAVWLEESLAAARLARHAGLRTVDVVLGDIRLTIDDALRTLGVPAIDIVNLDASASGTGAWTVDSLSRRDRDVSARIADLDDAVRMVGGVRIDRALLVSGVDAHAMSRLAPALRGTPHVVGLARDTGAWVLCHAITSQTGSGLRALWPGRRNAPFGRRPGAATRARVSGDAPAERSGLTGVVDDA</sequence>
<dbReference type="EMBL" id="JABCJJ010000035">
    <property type="protein sequence ID" value="NMR21441.1"/>
    <property type="molecule type" value="Genomic_DNA"/>
</dbReference>